<dbReference type="Proteomes" id="UP001596074">
    <property type="component" value="Unassembled WGS sequence"/>
</dbReference>
<sequence length="258" mass="27808">MNHQEWYPVPGYRGIVAVDAEGFSKRSDVSQEHATGFILDVLARSFERAGVGEVWERRVFPSHRGDGYAFGFDPAMMPGVIASWPATLQRTLMECEPQSGGPLRLRVSLHIGPLPVDGGPHDGSGTARNEAHRLLNADVLKLLLAKASREVTRAVVIVSDDCFKVAVRSMRSLHPDLFCEVSATLADKQFDQRAWIHVPVPSGNLLAAGIAALLNPETGPDGEAAERRAQGAAHVVHHTVGNRNDGVVGGNQSINFNG</sequence>
<evidence type="ECO:0000313" key="1">
    <source>
        <dbReference type="EMBL" id="MFC5753326.1"/>
    </source>
</evidence>
<keyword evidence="2" id="KW-1185">Reference proteome</keyword>
<reference evidence="2" key="1">
    <citation type="journal article" date="2019" name="Int. J. Syst. Evol. Microbiol.">
        <title>The Global Catalogue of Microorganisms (GCM) 10K type strain sequencing project: providing services to taxonomists for standard genome sequencing and annotation.</title>
        <authorList>
            <consortium name="The Broad Institute Genomics Platform"/>
            <consortium name="The Broad Institute Genome Sequencing Center for Infectious Disease"/>
            <person name="Wu L."/>
            <person name="Ma J."/>
        </authorList>
    </citation>
    <scope>NUCLEOTIDE SEQUENCE [LARGE SCALE GENOMIC DNA]</scope>
    <source>
        <strain evidence="2">KCTC 42087</strain>
    </source>
</reference>
<dbReference type="RefSeq" id="WP_378290229.1">
    <property type="nucleotide sequence ID" value="NZ_JBHSON010000109.1"/>
</dbReference>
<accession>A0ABW1AFJ4</accession>
<proteinExistence type="predicted"/>
<comment type="caution">
    <text evidence="1">The sequence shown here is derived from an EMBL/GenBank/DDBJ whole genome shotgun (WGS) entry which is preliminary data.</text>
</comment>
<gene>
    <name evidence="1" type="ORF">ACFPZN_47570</name>
</gene>
<dbReference type="EMBL" id="JBHSON010000109">
    <property type="protein sequence ID" value="MFC5753326.1"/>
    <property type="molecule type" value="Genomic_DNA"/>
</dbReference>
<evidence type="ECO:0000313" key="2">
    <source>
        <dbReference type="Proteomes" id="UP001596074"/>
    </source>
</evidence>
<name>A0ABW1AFJ4_9ACTN</name>
<evidence type="ECO:0008006" key="3">
    <source>
        <dbReference type="Google" id="ProtNLM"/>
    </source>
</evidence>
<protein>
    <recommendedName>
        <fullName evidence="3">Guanylate cyclase domain-containing protein</fullName>
    </recommendedName>
</protein>
<organism evidence="1 2">
    <name type="scientific">Actinomadura rugatobispora</name>
    <dbReference type="NCBI Taxonomy" id="1994"/>
    <lineage>
        <taxon>Bacteria</taxon>
        <taxon>Bacillati</taxon>
        <taxon>Actinomycetota</taxon>
        <taxon>Actinomycetes</taxon>
        <taxon>Streptosporangiales</taxon>
        <taxon>Thermomonosporaceae</taxon>
        <taxon>Actinomadura</taxon>
    </lineage>
</organism>